<evidence type="ECO:0000313" key="1">
    <source>
        <dbReference type="EMBL" id="ACN31027.1"/>
    </source>
</evidence>
<protein>
    <submittedName>
        <fullName evidence="1">Uncharacterized protein</fullName>
    </submittedName>
</protein>
<dbReference type="AlphaFoldDB" id="C0PA32"/>
<organism evidence="1">
    <name type="scientific">Zea mays</name>
    <name type="common">Maize</name>
    <dbReference type="NCBI Taxonomy" id="4577"/>
    <lineage>
        <taxon>Eukaryota</taxon>
        <taxon>Viridiplantae</taxon>
        <taxon>Streptophyta</taxon>
        <taxon>Embryophyta</taxon>
        <taxon>Tracheophyta</taxon>
        <taxon>Spermatophyta</taxon>
        <taxon>Magnoliopsida</taxon>
        <taxon>Liliopsida</taxon>
        <taxon>Poales</taxon>
        <taxon>Poaceae</taxon>
        <taxon>PACMAD clade</taxon>
        <taxon>Panicoideae</taxon>
        <taxon>Andropogonodae</taxon>
        <taxon>Andropogoneae</taxon>
        <taxon>Tripsacinae</taxon>
        <taxon>Zea</taxon>
    </lineage>
</organism>
<sequence length="89" mass="9718">MVMMSREPNNMMTRLVTAGTTPAAAMDTFYHLLLPQMLGDSADTSRCKVVVTCLYAPKAAKALVSWLFPLCDQVTVCIALVQAELIKLP</sequence>
<proteinExistence type="evidence at transcript level"/>
<accession>C0PA32</accession>
<reference evidence="1" key="2">
    <citation type="submission" date="2012-06" db="EMBL/GenBank/DDBJ databases">
        <authorList>
            <person name="Yu Y."/>
            <person name="Currie J."/>
            <person name="Lomeli R."/>
            <person name="Angelova A."/>
            <person name="Collura K."/>
            <person name="Wissotski M."/>
            <person name="Campos D."/>
            <person name="Kudrna D."/>
            <person name="Golser W."/>
            <person name="Ashely E."/>
            <person name="Descour A."/>
            <person name="Fernandes J."/>
            <person name="Soderlund C."/>
            <person name="Walbot V."/>
        </authorList>
    </citation>
    <scope>NUCLEOTIDE SEQUENCE</scope>
    <source>
        <strain evidence="1">B73</strain>
    </source>
</reference>
<reference evidence="1" key="1">
    <citation type="journal article" date="2009" name="PLoS Genet.">
        <title>Sequencing, mapping, and analysis of 27,455 maize full-length cDNAs.</title>
        <authorList>
            <person name="Soderlund C."/>
            <person name="Descour A."/>
            <person name="Kudrna D."/>
            <person name="Bomhoff M."/>
            <person name="Boyd L."/>
            <person name="Currie J."/>
            <person name="Angelova A."/>
            <person name="Collura K."/>
            <person name="Wissotski M."/>
            <person name="Ashley E."/>
            <person name="Morrow D."/>
            <person name="Fernandes J."/>
            <person name="Walbot V."/>
            <person name="Yu Y."/>
        </authorList>
    </citation>
    <scope>NUCLEOTIDE SEQUENCE</scope>
    <source>
        <strain evidence="1">B73</strain>
    </source>
</reference>
<dbReference type="EMBL" id="BT065151">
    <property type="protein sequence ID" value="ACN31027.1"/>
    <property type="molecule type" value="mRNA"/>
</dbReference>
<name>C0PA32_MAIZE</name>